<comment type="caution">
    <text evidence="4">The sequence shown here is derived from an EMBL/GenBank/DDBJ whole genome shotgun (WGS) entry which is preliminary data.</text>
</comment>
<reference evidence="5" key="1">
    <citation type="journal article" date="2023" name="Mol. Phylogenet. Evol.">
        <title>Genome-scale phylogeny and comparative genomics of the fungal order Sordariales.</title>
        <authorList>
            <person name="Hensen N."/>
            <person name="Bonometti L."/>
            <person name="Westerberg I."/>
            <person name="Brannstrom I.O."/>
            <person name="Guillou S."/>
            <person name="Cros-Aarteil S."/>
            <person name="Calhoun S."/>
            <person name="Haridas S."/>
            <person name="Kuo A."/>
            <person name="Mondo S."/>
            <person name="Pangilinan J."/>
            <person name="Riley R."/>
            <person name="LaButti K."/>
            <person name="Andreopoulos B."/>
            <person name="Lipzen A."/>
            <person name="Chen C."/>
            <person name="Yan M."/>
            <person name="Daum C."/>
            <person name="Ng V."/>
            <person name="Clum A."/>
            <person name="Steindorff A."/>
            <person name="Ohm R.A."/>
            <person name="Martin F."/>
            <person name="Silar P."/>
            <person name="Natvig D.O."/>
            <person name="Lalanne C."/>
            <person name="Gautier V."/>
            <person name="Ament-Velasquez S.L."/>
            <person name="Kruys A."/>
            <person name="Hutchinson M.I."/>
            <person name="Powell A.J."/>
            <person name="Barry K."/>
            <person name="Miller A.N."/>
            <person name="Grigoriev I.V."/>
            <person name="Debuchy R."/>
            <person name="Gladieux P."/>
            <person name="Hiltunen Thoren M."/>
            <person name="Johannesson H."/>
        </authorList>
    </citation>
    <scope>NUCLEOTIDE SEQUENCE [LARGE SCALE GENOMIC DNA]</scope>
    <source>
        <strain evidence="5">CBS 340.73</strain>
    </source>
</reference>
<name>A0AAN6MZH4_9PEZI</name>
<evidence type="ECO:0000256" key="1">
    <source>
        <dbReference type="ARBA" id="ARBA00022729"/>
    </source>
</evidence>
<keyword evidence="1 2" id="KW-0732">Signal</keyword>
<organism evidence="4 5">
    <name type="scientific">Diplogelasinospora grovesii</name>
    <dbReference type="NCBI Taxonomy" id="303347"/>
    <lineage>
        <taxon>Eukaryota</taxon>
        <taxon>Fungi</taxon>
        <taxon>Dikarya</taxon>
        <taxon>Ascomycota</taxon>
        <taxon>Pezizomycotina</taxon>
        <taxon>Sordariomycetes</taxon>
        <taxon>Sordariomycetidae</taxon>
        <taxon>Sordariales</taxon>
        <taxon>Diplogelasinosporaceae</taxon>
        <taxon>Diplogelasinospora</taxon>
    </lineage>
</organism>
<sequence length="238" mass="23454">MRFTAAAALFAFAASVLAQNPTDGFDPIVKPTKGEKVPAGSTYDIEWQPNATFTGTVSIALLGGASPSTLQILSTVAKAVDNSKGAYSWAVEKTLGSQATYGLKITWDSNTNIFQYSFPFEITGGSTSSGSSSASASATATASSTDSSTTAAVNSTTIVTSTVSKVTSSSAASNLSTTASGGPSQTTVTSIATVSGTGSSSGSKTSSAAVTTGTSGASSFAASSLALFGGLAVAFFSL</sequence>
<dbReference type="AlphaFoldDB" id="A0AAN6MZH4"/>
<dbReference type="InterPro" id="IPR052982">
    <property type="entry name" value="SRP1/TIP1-like"/>
</dbReference>
<dbReference type="Proteomes" id="UP001303473">
    <property type="component" value="Unassembled WGS sequence"/>
</dbReference>
<keyword evidence="5" id="KW-1185">Reference proteome</keyword>
<protein>
    <submittedName>
        <fullName evidence="4">Ser-Thr-rich glycosyl-phosphatidyl-inositol-anchored membrane family-domain-containing protein</fullName>
    </submittedName>
</protein>
<dbReference type="Pfam" id="PF10342">
    <property type="entry name" value="Kre9_KNH"/>
    <property type="match status" value="1"/>
</dbReference>
<evidence type="ECO:0000313" key="5">
    <source>
        <dbReference type="Proteomes" id="UP001303473"/>
    </source>
</evidence>
<feature type="domain" description="Yeast cell wall synthesis Kre9/Knh1-like N-terminal" evidence="3">
    <location>
        <begin position="30"/>
        <end position="122"/>
    </location>
</feature>
<dbReference type="InterPro" id="IPR018466">
    <property type="entry name" value="Kre9/Knh1-like_N"/>
</dbReference>
<dbReference type="EMBL" id="MU853898">
    <property type="protein sequence ID" value="KAK3936000.1"/>
    <property type="molecule type" value="Genomic_DNA"/>
</dbReference>
<accession>A0AAN6MZH4</accession>
<evidence type="ECO:0000313" key="4">
    <source>
        <dbReference type="EMBL" id="KAK3936000.1"/>
    </source>
</evidence>
<evidence type="ECO:0000259" key="3">
    <source>
        <dbReference type="Pfam" id="PF10342"/>
    </source>
</evidence>
<feature type="signal peptide" evidence="2">
    <location>
        <begin position="1"/>
        <end position="18"/>
    </location>
</feature>
<dbReference type="PANTHER" id="PTHR40633:SF1">
    <property type="entry name" value="GPI ANCHORED SERINE-THREONINE RICH PROTEIN (AFU_ORTHOLOGUE AFUA_1G03630)"/>
    <property type="match status" value="1"/>
</dbReference>
<dbReference type="PANTHER" id="PTHR40633">
    <property type="entry name" value="MATRIX PROTEIN, PUTATIVE (AFU_ORTHOLOGUE AFUA_8G05410)-RELATED"/>
    <property type="match status" value="1"/>
</dbReference>
<evidence type="ECO:0000256" key="2">
    <source>
        <dbReference type="SAM" id="SignalP"/>
    </source>
</evidence>
<feature type="chain" id="PRO_5043001788" evidence="2">
    <location>
        <begin position="19"/>
        <end position="238"/>
    </location>
</feature>
<proteinExistence type="predicted"/>
<gene>
    <name evidence="4" type="ORF">QBC46DRAFT_396193</name>
</gene>